<comment type="caution">
    <text evidence="1">The sequence shown here is derived from an EMBL/GenBank/DDBJ whole genome shotgun (WGS) entry which is preliminary data.</text>
</comment>
<keyword evidence="2" id="KW-1185">Reference proteome</keyword>
<dbReference type="Proteomes" id="UP001056120">
    <property type="component" value="Linkage Group LG07"/>
</dbReference>
<accession>A0ACB9IQF0</accession>
<sequence length="110" mass="12055">MGSLASPPFKVTPDGFHKPPPPPNFHLKPDRWVLRLYLTRSCRSEMFGQTTLISLSYTHSLSVVVLQFKPSSSEAAPPPAIENNGSTSTIPAISGGDHWAALRNDFRLNP</sequence>
<evidence type="ECO:0000313" key="2">
    <source>
        <dbReference type="Proteomes" id="UP001056120"/>
    </source>
</evidence>
<dbReference type="EMBL" id="CM042024">
    <property type="protein sequence ID" value="KAI3810051.1"/>
    <property type="molecule type" value="Genomic_DNA"/>
</dbReference>
<reference evidence="1 2" key="2">
    <citation type="journal article" date="2022" name="Mol. Ecol. Resour.">
        <title>The genomes of chicory, endive, great burdock and yacon provide insights into Asteraceae paleo-polyploidization history and plant inulin production.</title>
        <authorList>
            <person name="Fan W."/>
            <person name="Wang S."/>
            <person name="Wang H."/>
            <person name="Wang A."/>
            <person name="Jiang F."/>
            <person name="Liu H."/>
            <person name="Zhao H."/>
            <person name="Xu D."/>
            <person name="Zhang Y."/>
        </authorList>
    </citation>
    <scope>NUCLEOTIDE SEQUENCE [LARGE SCALE GENOMIC DNA]</scope>
    <source>
        <strain evidence="2">cv. Yunnan</strain>
        <tissue evidence="1">Leaves</tissue>
    </source>
</reference>
<proteinExistence type="predicted"/>
<reference evidence="2" key="1">
    <citation type="journal article" date="2022" name="Mol. Ecol. Resour.">
        <title>The genomes of chicory, endive, great burdock and yacon provide insights into Asteraceae palaeo-polyploidization history and plant inulin production.</title>
        <authorList>
            <person name="Fan W."/>
            <person name="Wang S."/>
            <person name="Wang H."/>
            <person name="Wang A."/>
            <person name="Jiang F."/>
            <person name="Liu H."/>
            <person name="Zhao H."/>
            <person name="Xu D."/>
            <person name="Zhang Y."/>
        </authorList>
    </citation>
    <scope>NUCLEOTIDE SEQUENCE [LARGE SCALE GENOMIC DNA]</scope>
    <source>
        <strain evidence="2">cv. Yunnan</strain>
    </source>
</reference>
<evidence type="ECO:0000313" key="1">
    <source>
        <dbReference type="EMBL" id="KAI3810051.1"/>
    </source>
</evidence>
<organism evidence="1 2">
    <name type="scientific">Smallanthus sonchifolius</name>
    <dbReference type="NCBI Taxonomy" id="185202"/>
    <lineage>
        <taxon>Eukaryota</taxon>
        <taxon>Viridiplantae</taxon>
        <taxon>Streptophyta</taxon>
        <taxon>Embryophyta</taxon>
        <taxon>Tracheophyta</taxon>
        <taxon>Spermatophyta</taxon>
        <taxon>Magnoliopsida</taxon>
        <taxon>eudicotyledons</taxon>
        <taxon>Gunneridae</taxon>
        <taxon>Pentapetalae</taxon>
        <taxon>asterids</taxon>
        <taxon>campanulids</taxon>
        <taxon>Asterales</taxon>
        <taxon>Asteraceae</taxon>
        <taxon>Asteroideae</taxon>
        <taxon>Heliantheae alliance</taxon>
        <taxon>Millerieae</taxon>
        <taxon>Smallanthus</taxon>
    </lineage>
</organism>
<protein>
    <submittedName>
        <fullName evidence="1">Uncharacterized protein</fullName>
    </submittedName>
</protein>
<name>A0ACB9IQF0_9ASTR</name>
<gene>
    <name evidence="1" type="ORF">L1987_19658</name>
</gene>